<protein>
    <submittedName>
        <fullName evidence="1">Uncharacterized protein</fullName>
    </submittedName>
</protein>
<gene>
    <name evidence="1" type="ORF">QFZ49_005800</name>
</gene>
<sequence>MDERIMAVTDEGSAGGLWQAGKLADKPVTTFVSSASTAVRSRRSCP</sequence>
<organism evidence="1 2">
    <name type="scientific">Streptomyces turgidiscabies</name>
    <dbReference type="NCBI Taxonomy" id="85558"/>
    <lineage>
        <taxon>Bacteria</taxon>
        <taxon>Bacillati</taxon>
        <taxon>Actinomycetota</taxon>
        <taxon>Actinomycetes</taxon>
        <taxon>Kitasatosporales</taxon>
        <taxon>Streptomycetaceae</taxon>
        <taxon>Streptomyces</taxon>
    </lineage>
</organism>
<keyword evidence="2" id="KW-1185">Reference proteome</keyword>
<name>A0ABU0RV02_9ACTN</name>
<proteinExistence type="predicted"/>
<comment type="caution">
    <text evidence="1">The sequence shown here is derived from an EMBL/GenBank/DDBJ whole genome shotgun (WGS) entry which is preliminary data.</text>
</comment>
<evidence type="ECO:0000313" key="1">
    <source>
        <dbReference type="EMBL" id="MDQ0935828.1"/>
    </source>
</evidence>
<dbReference type="Proteomes" id="UP001223072">
    <property type="component" value="Unassembled WGS sequence"/>
</dbReference>
<dbReference type="EMBL" id="JAUSZS010000007">
    <property type="protein sequence ID" value="MDQ0935828.1"/>
    <property type="molecule type" value="Genomic_DNA"/>
</dbReference>
<reference evidence="1 2" key="1">
    <citation type="submission" date="2023-07" db="EMBL/GenBank/DDBJ databases">
        <title>Comparative genomics of wheat-associated soil bacteria to identify genetic determinants of phenazine resistance.</title>
        <authorList>
            <person name="Mouncey N."/>
        </authorList>
    </citation>
    <scope>NUCLEOTIDE SEQUENCE [LARGE SCALE GENOMIC DNA]</scope>
    <source>
        <strain evidence="1 2">W2I16</strain>
    </source>
</reference>
<accession>A0ABU0RV02</accession>
<evidence type="ECO:0000313" key="2">
    <source>
        <dbReference type="Proteomes" id="UP001223072"/>
    </source>
</evidence>